<feature type="repeat" description="WD" evidence="3">
    <location>
        <begin position="710"/>
        <end position="742"/>
    </location>
</feature>
<dbReference type="PROSITE" id="PS00678">
    <property type="entry name" value="WD_REPEATS_1"/>
    <property type="match status" value="1"/>
</dbReference>
<dbReference type="Pfam" id="PF07635">
    <property type="entry name" value="PSCyt1"/>
    <property type="match status" value="1"/>
</dbReference>
<protein>
    <recommendedName>
        <fullName evidence="5">Cytochrome C Planctomycete-type domain-containing protein</fullName>
    </recommendedName>
</protein>
<dbReference type="GO" id="GO:0020037">
    <property type="term" value="F:heme binding"/>
    <property type="evidence" value="ECO:0007669"/>
    <property type="project" value="InterPro"/>
</dbReference>
<keyword evidence="7" id="KW-1185">Reference proteome</keyword>
<dbReference type="InterPro" id="IPR036909">
    <property type="entry name" value="Cyt_c-like_dom_sf"/>
</dbReference>
<feature type="domain" description="Cytochrome C Planctomycete-type" evidence="5">
    <location>
        <begin position="90"/>
        <end position="142"/>
    </location>
</feature>
<dbReference type="GO" id="GO:0009055">
    <property type="term" value="F:electron transfer activity"/>
    <property type="evidence" value="ECO:0007669"/>
    <property type="project" value="InterPro"/>
</dbReference>
<dbReference type="PANTHER" id="PTHR19848:SF8">
    <property type="entry name" value="F-BOX AND WD REPEAT DOMAIN CONTAINING 7"/>
    <property type="match status" value="1"/>
</dbReference>
<dbReference type="InterPro" id="IPR011429">
    <property type="entry name" value="Cyt_c_Planctomycete-type"/>
</dbReference>
<dbReference type="SUPFAM" id="SSF50998">
    <property type="entry name" value="Quinoprotein alcohol dehydrogenase-like"/>
    <property type="match status" value="1"/>
</dbReference>
<dbReference type="InterPro" id="IPR015943">
    <property type="entry name" value="WD40/YVTN_repeat-like_dom_sf"/>
</dbReference>
<feature type="repeat" description="WD" evidence="3">
    <location>
        <begin position="834"/>
        <end position="874"/>
    </location>
</feature>
<dbReference type="Gene3D" id="2.130.10.10">
    <property type="entry name" value="YVTN repeat-like/Quinoprotein amine dehydrogenase"/>
    <property type="match status" value="2"/>
</dbReference>
<dbReference type="KEGG" id="gog:C1280_16400"/>
<evidence type="ECO:0000256" key="3">
    <source>
        <dbReference type="PROSITE-ProRule" id="PRU00221"/>
    </source>
</evidence>
<keyword evidence="1 3" id="KW-0853">WD repeat</keyword>
<accession>A0A2Z3H9R3</accession>
<feature type="repeat" description="WD" evidence="3">
    <location>
        <begin position="668"/>
        <end position="709"/>
    </location>
</feature>
<dbReference type="Proteomes" id="UP000245802">
    <property type="component" value="Chromosome"/>
</dbReference>
<dbReference type="PROSITE" id="PS50082">
    <property type="entry name" value="WD_REPEATS_2"/>
    <property type="match status" value="3"/>
</dbReference>
<feature type="region of interest" description="Disordered" evidence="4">
    <location>
        <begin position="14"/>
        <end position="36"/>
    </location>
</feature>
<dbReference type="SMART" id="SM00320">
    <property type="entry name" value="WD40"/>
    <property type="match status" value="6"/>
</dbReference>
<evidence type="ECO:0000256" key="2">
    <source>
        <dbReference type="ARBA" id="ARBA00022737"/>
    </source>
</evidence>
<dbReference type="OrthoDB" id="9811281at2"/>
<name>A0A2Z3H9R3_9BACT</name>
<sequence>MKCASVLTIEPVQPRNKPSARRNVSRSCNRPHGQGRLINDSFSPSAIQETWSMRTTLFVVLVLLGSAAAGTAEEAKQLAQQATTVLKTHCYRCHGQDGSVEGAVNFVTDLPKLVARKKVVPNDPKGSRLFRRMEDGTMPPPDEQPRPSAAEIAALKRWIEAGAPTGESVLPRAAITQGNMYATVLADLETLDRRARRFQRYFTLTHLHNAGLSDEELQTYRNALSKLVNSLSWGSKIVNPVAVDANRTVLRIDLRWYVWDATIWNRVLQEYPYGVLDDSVSARAVAVGTATKQPIVRADWFVATASRAPLYYDVLQLPGTLADLEKLIRVDSTENIKQERVARVGFNGSGISRFNRILERHDSAQGMYWRTYDFDEPPANLVARVNGGMLADRRNIFAFPLGPGGLTDNPFQHAGGEAIFALPNGLHAFYLASAVNARLDKGPLAIVSDPKRPDRAVEAGVSCMSCHVTGILPKADQVRDYLDKNPKALKRTEADVIRSLYPGQDIAMKLMEADAKRYGEVVAKTGARVSRFEAVSTITQKYETEVDLSTGASEVGLSADEFRARISNSETLVRHIGSLRIGGTVTRQIWAQAFGDIARELQLGGLYQANLNGPTLKDNTGELDPLEARGDSANQWAFAPGGRRALVASGDRSVRYYDVEARRDIKRLVGHTASVWAVALTPDGKFAASGGMDGTARAWDLTTGLESARFDDHTSLVSAVAFAPNGKWIVSGSFDGSVVYWKTVNGQEGWRAEKLGLVTAIAVDPQGAFVAVTTPSALVLLNLANGREFKRYGTFAAPLSAVAISPNGKWIAAGNDLGTVYIWQVGEEEARFTLTGHEGGVRSVAIKDGRWVITGGTDRTLRLWDTAAAKQEVAAFRQHTASVTGVAFLENGTQTVSGDGTLRALPWKIDQFIVAPADAPNKELPKAPDRIPYARP</sequence>
<feature type="region of interest" description="Disordered" evidence="4">
    <location>
        <begin position="124"/>
        <end position="147"/>
    </location>
</feature>
<dbReference type="AlphaFoldDB" id="A0A2Z3H9R3"/>
<keyword evidence="2" id="KW-0677">Repeat</keyword>
<evidence type="ECO:0000256" key="4">
    <source>
        <dbReference type="SAM" id="MobiDB-lite"/>
    </source>
</evidence>
<dbReference type="PROSITE" id="PS50294">
    <property type="entry name" value="WD_REPEATS_REGION"/>
    <property type="match status" value="3"/>
</dbReference>
<evidence type="ECO:0000313" key="6">
    <source>
        <dbReference type="EMBL" id="AWM38414.1"/>
    </source>
</evidence>
<dbReference type="SUPFAM" id="SSF46626">
    <property type="entry name" value="Cytochrome c"/>
    <property type="match status" value="1"/>
</dbReference>
<organism evidence="6 7">
    <name type="scientific">Gemmata obscuriglobus</name>
    <dbReference type="NCBI Taxonomy" id="114"/>
    <lineage>
        <taxon>Bacteria</taxon>
        <taxon>Pseudomonadati</taxon>
        <taxon>Planctomycetota</taxon>
        <taxon>Planctomycetia</taxon>
        <taxon>Gemmatales</taxon>
        <taxon>Gemmataceae</taxon>
        <taxon>Gemmata</taxon>
    </lineage>
</organism>
<dbReference type="EMBL" id="CP025958">
    <property type="protein sequence ID" value="AWM38414.1"/>
    <property type="molecule type" value="Genomic_DNA"/>
</dbReference>
<dbReference type="InterPro" id="IPR011047">
    <property type="entry name" value="Quinoprotein_ADH-like_sf"/>
</dbReference>
<proteinExistence type="predicted"/>
<dbReference type="InterPro" id="IPR019775">
    <property type="entry name" value="WD40_repeat_CS"/>
</dbReference>
<dbReference type="PANTHER" id="PTHR19848">
    <property type="entry name" value="WD40 REPEAT PROTEIN"/>
    <property type="match status" value="1"/>
</dbReference>
<reference evidence="6 7" key="1">
    <citation type="submission" date="2018-01" db="EMBL/GenBank/DDBJ databases">
        <title>G. obscuriglobus.</title>
        <authorList>
            <person name="Franke J."/>
            <person name="Blomberg W."/>
            <person name="Selmecki A."/>
        </authorList>
    </citation>
    <scope>NUCLEOTIDE SEQUENCE [LARGE SCALE GENOMIC DNA]</scope>
    <source>
        <strain evidence="6 7">DSM 5831</strain>
    </source>
</reference>
<dbReference type="CDD" id="cd00200">
    <property type="entry name" value="WD40"/>
    <property type="match status" value="1"/>
</dbReference>
<evidence type="ECO:0000256" key="1">
    <source>
        <dbReference type="ARBA" id="ARBA00022574"/>
    </source>
</evidence>
<evidence type="ECO:0000259" key="5">
    <source>
        <dbReference type="Pfam" id="PF07635"/>
    </source>
</evidence>
<evidence type="ECO:0000313" key="7">
    <source>
        <dbReference type="Proteomes" id="UP000245802"/>
    </source>
</evidence>
<dbReference type="Pfam" id="PF00400">
    <property type="entry name" value="WD40"/>
    <property type="match status" value="5"/>
</dbReference>
<dbReference type="InterPro" id="IPR001680">
    <property type="entry name" value="WD40_rpt"/>
</dbReference>
<gene>
    <name evidence="6" type="ORF">C1280_16400</name>
</gene>